<evidence type="ECO:0000313" key="2">
    <source>
        <dbReference type="Proteomes" id="UP000809081"/>
    </source>
</evidence>
<comment type="caution">
    <text evidence="1">The sequence shown here is derived from an EMBL/GenBank/DDBJ whole genome shotgun (WGS) entry which is preliminary data.</text>
</comment>
<gene>
    <name evidence="1" type="ORF">JOC31_000741</name>
</gene>
<dbReference type="EMBL" id="JAFBEI010000012">
    <property type="protein sequence ID" value="MBM7635923.1"/>
    <property type="molecule type" value="Genomic_DNA"/>
</dbReference>
<evidence type="ECO:0008006" key="3">
    <source>
        <dbReference type="Google" id="ProtNLM"/>
    </source>
</evidence>
<proteinExistence type="predicted"/>
<dbReference type="CDD" id="cd21059">
    <property type="entry name" value="LciA-like"/>
    <property type="match status" value="1"/>
</dbReference>
<protein>
    <recommendedName>
        <fullName evidence="3">Bacteriocin immunity protein</fullName>
    </recommendedName>
</protein>
<organism evidence="1 2">
    <name type="scientific">Streptococcus saliviloxodontae</name>
    <dbReference type="NCBI Taxonomy" id="1349416"/>
    <lineage>
        <taxon>Bacteria</taxon>
        <taxon>Bacillati</taxon>
        <taxon>Bacillota</taxon>
        <taxon>Bacilli</taxon>
        <taxon>Lactobacillales</taxon>
        <taxon>Streptococcaceae</taxon>
        <taxon>Streptococcus</taxon>
    </lineage>
</organism>
<evidence type="ECO:0000313" key="1">
    <source>
        <dbReference type="EMBL" id="MBM7635923.1"/>
    </source>
</evidence>
<name>A0ABS2PMA2_9STRE</name>
<dbReference type="Proteomes" id="UP000809081">
    <property type="component" value="Unassembled WGS sequence"/>
</dbReference>
<reference evidence="1 2" key="1">
    <citation type="submission" date="2021-01" db="EMBL/GenBank/DDBJ databases">
        <title>Genomic Encyclopedia of Type Strains, Phase IV (KMG-IV): sequencing the most valuable type-strain genomes for metagenomic binning, comparative biology and taxonomic classification.</title>
        <authorList>
            <person name="Goeker M."/>
        </authorList>
    </citation>
    <scope>NUCLEOTIDE SEQUENCE [LARGE SCALE GENOMIC DNA]</scope>
    <source>
        <strain evidence="1 2">DSM 27513</strain>
    </source>
</reference>
<dbReference type="Pfam" id="PF08951">
    <property type="entry name" value="EntA_Immun"/>
    <property type="match status" value="1"/>
</dbReference>
<dbReference type="InterPro" id="IPR015046">
    <property type="entry name" value="LciA_Immunity-like"/>
</dbReference>
<accession>A0ABS2PMA2</accession>
<sequence>MKNRDTQLLDRVYNLILDPKISEQERQLLVVFKDRVGKGAYFDRELAILSTALQQLAIKSLQGGSGLSDDIKSFYQDISVVSARKNTLCVGLINWIG</sequence>
<dbReference type="RefSeq" id="WP_205016829.1">
    <property type="nucleotide sequence ID" value="NZ_JAFBEI010000012.1"/>
</dbReference>
<keyword evidence="2" id="KW-1185">Reference proteome</keyword>